<protein>
    <submittedName>
        <fullName evidence="1">Uncharacterized protein</fullName>
    </submittedName>
</protein>
<sequence length="186" mass="22229">MNEKLNWNIDKTKLIDYKSESWSNDYFISSPNNKYGIVVYNINESRMGAYAGLIGIYSNFKNPKIELNSSQTWIYFQDEKTFSFLEKSECIVCRKPASNSKNLKDGFPFIIINMKNRQFAFLDFNYTSIYYGIEETELFKAKLIEIHPKDIEYLNDKKRTNEIIDLENLKWLEFIDFNRALEKYYE</sequence>
<dbReference type="AlphaFoldDB" id="A0A1B8U469"/>
<dbReference type="KEGG" id="prn:BW723_14535"/>
<proteinExistence type="predicted"/>
<comment type="caution">
    <text evidence="1">The sequence shown here is derived from an EMBL/GenBank/DDBJ whole genome shotgun (WGS) entry which is preliminary data.</text>
</comment>
<dbReference type="Proteomes" id="UP000092612">
    <property type="component" value="Unassembled WGS sequence"/>
</dbReference>
<dbReference type="RefSeq" id="WP_068358844.1">
    <property type="nucleotide sequence ID" value="NZ_CP019337.1"/>
</dbReference>
<dbReference type="STRING" id="996801.BW723_14535"/>
<organism evidence="1 2">
    <name type="scientific">Polaribacter reichenbachii</name>
    <dbReference type="NCBI Taxonomy" id="996801"/>
    <lineage>
        <taxon>Bacteria</taxon>
        <taxon>Pseudomonadati</taxon>
        <taxon>Bacteroidota</taxon>
        <taxon>Flavobacteriia</taxon>
        <taxon>Flavobacteriales</taxon>
        <taxon>Flavobacteriaceae</taxon>
    </lineage>
</organism>
<keyword evidence="2" id="KW-1185">Reference proteome</keyword>
<gene>
    <name evidence="1" type="ORF">LPB301_05605</name>
</gene>
<evidence type="ECO:0000313" key="1">
    <source>
        <dbReference type="EMBL" id="OBY66676.1"/>
    </source>
</evidence>
<dbReference type="OrthoDB" id="800014at2"/>
<accession>A0A1B8U469</accession>
<dbReference type="EMBL" id="LSFL01000012">
    <property type="protein sequence ID" value="OBY66676.1"/>
    <property type="molecule type" value="Genomic_DNA"/>
</dbReference>
<name>A0A1B8U469_9FLAO</name>
<evidence type="ECO:0000313" key="2">
    <source>
        <dbReference type="Proteomes" id="UP000092612"/>
    </source>
</evidence>
<reference evidence="2" key="1">
    <citation type="submission" date="2016-02" db="EMBL/GenBank/DDBJ databases">
        <title>Paenibacillus sp. LPB0068, isolated from Crassostrea gigas.</title>
        <authorList>
            <person name="Shin S.-K."/>
            <person name="Yi H."/>
        </authorList>
    </citation>
    <scope>NUCLEOTIDE SEQUENCE [LARGE SCALE GENOMIC DNA]</scope>
    <source>
        <strain evidence="2">KCTC 23969</strain>
    </source>
</reference>